<reference evidence="4" key="1">
    <citation type="submission" date="2021-04" db="EMBL/GenBank/DDBJ databases">
        <authorList>
            <person name="Zhang D.-C."/>
        </authorList>
    </citation>
    <scope>NUCLEOTIDE SEQUENCE</scope>
    <source>
        <strain evidence="4">CGMCC 1.15697</strain>
    </source>
</reference>
<name>A0A8J7S0J0_9PROT</name>
<dbReference type="CDD" id="cd22359">
    <property type="entry name" value="SfsA-like_bacterial"/>
    <property type="match status" value="1"/>
</dbReference>
<dbReference type="AlphaFoldDB" id="A0A8J7S0J0"/>
<dbReference type="PANTHER" id="PTHR30545:SF2">
    <property type="entry name" value="SUGAR FERMENTATION STIMULATION PROTEIN A"/>
    <property type="match status" value="1"/>
</dbReference>
<dbReference type="RefSeq" id="WP_210682254.1">
    <property type="nucleotide sequence ID" value="NZ_JAGMWN010000005.1"/>
</dbReference>
<keyword evidence="5" id="KW-1185">Reference proteome</keyword>
<dbReference type="InterPro" id="IPR040452">
    <property type="entry name" value="SfsA_C"/>
</dbReference>
<evidence type="ECO:0000259" key="3">
    <source>
        <dbReference type="Pfam" id="PF17746"/>
    </source>
</evidence>
<evidence type="ECO:0000256" key="1">
    <source>
        <dbReference type="HAMAP-Rule" id="MF_00095"/>
    </source>
</evidence>
<dbReference type="HAMAP" id="MF_00095">
    <property type="entry name" value="SfsA"/>
    <property type="match status" value="1"/>
</dbReference>
<protein>
    <recommendedName>
        <fullName evidence="1">Sugar fermentation stimulation protein homolog</fullName>
    </recommendedName>
</protein>
<comment type="similarity">
    <text evidence="1">Belongs to the SfsA family.</text>
</comment>
<dbReference type="Gene3D" id="2.40.50.580">
    <property type="match status" value="1"/>
</dbReference>
<evidence type="ECO:0000313" key="4">
    <source>
        <dbReference type="EMBL" id="MBP5857665.1"/>
    </source>
</evidence>
<evidence type="ECO:0000259" key="2">
    <source>
        <dbReference type="Pfam" id="PF03749"/>
    </source>
</evidence>
<proteinExistence type="inferred from homology"/>
<dbReference type="Gene3D" id="3.40.1350.60">
    <property type="match status" value="1"/>
</dbReference>
<sequence>MRFPTPLVPGRLTRRYKRFLADVRLEDGSLVTAHCANPGSMMGLAAPDSPVWLAPNPNPKAKLDWRWEIATQRIDGTDHMVGINTGRANRIAEESILAGRIPELAGYESLRREVKYGRASRVDLLLESPEADAPPCYVEVKSVTLRRPDGPFPGAAEFPDAVTARGAKHLDELAAMRAEGARAVMLYLVQRADCTHFRIADDIDPTYAEALEEARGACVDCLCYDCVVGPEGIELRSALNISP</sequence>
<comment type="caution">
    <text evidence="4">The sequence shown here is derived from an EMBL/GenBank/DDBJ whole genome shotgun (WGS) entry which is preliminary data.</text>
</comment>
<dbReference type="NCBIfam" id="TIGR00230">
    <property type="entry name" value="sfsA"/>
    <property type="match status" value="1"/>
</dbReference>
<dbReference type="InterPro" id="IPR041465">
    <property type="entry name" value="SfsA_N"/>
</dbReference>
<dbReference type="Pfam" id="PF03749">
    <property type="entry name" value="SfsA"/>
    <property type="match status" value="1"/>
</dbReference>
<dbReference type="InterPro" id="IPR005224">
    <property type="entry name" value="SfsA"/>
</dbReference>
<dbReference type="GO" id="GO:0003677">
    <property type="term" value="F:DNA binding"/>
    <property type="evidence" value="ECO:0007669"/>
    <property type="project" value="InterPro"/>
</dbReference>
<feature type="domain" description="Sugar fermentation stimulation protein C-terminal" evidence="2">
    <location>
        <begin position="87"/>
        <end position="231"/>
    </location>
</feature>
<evidence type="ECO:0000313" key="5">
    <source>
        <dbReference type="Proteomes" id="UP000672602"/>
    </source>
</evidence>
<dbReference type="EMBL" id="JAGMWN010000005">
    <property type="protein sequence ID" value="MBP5857665.1"/>
    <property type="molecule type" value="Genomic_DNA"/>
</dbReference>
<accession>A0A8J7S0J0</accession>
<organism evidence="4 5">
    <name type="scientific">Marivibrio halodurans</name>
    <dbReference type="NCBI Taxonomy" id="2039722"/>
    <lineage>
        <taxon>Bacteria</taxon>
        <taxon>Pseudomonadati</taxon>
        <taxon>Pseudomonadota</taxon>
        <taxon>Alphaproteobacteria</taxon>
        <taxon>Rhodospirillales</taxon>
        <taxon>Rhodospirillaceae</taxon>
        <taxon>Marivibrio</taxon>
    </lineage>
</organism>
<gene>
    <name evidence="1 4" type="primary">sfsA</name>
    <name evidence="4" type="ORF">KAJ83_11650</name>
</gene>
<dbReference type="Pfam" id="PF17746">
    <property type="entry name" value="SfsA_N"/>
    <property type="match status" value="1"/>
</dbReference>
<dbReference type="PANTHER" id="PTHR30545">
    <property type="entry name" value="SUGAR FERMENTATION STIMULATION PROTEIN A"/>
    <property type="match status" value="1"/>
</dbReference>
<feature type="domain" description="SfsA N-terminal OB" evidence="3">
    <location>
        <begin position="14"/>
        <end position="82"/>
    </location>
</feature>
<dbReference type="Proteomes" id="UP000672602">
    <property type="component" value="Unassembled WGS sequence"/>
</dbReference>